<protein>
    <submittedName>
        <fullName evidence="5">Uncharacterized protein</fullName>
    </submittedName>
</protein>
<gene>
    <name evidence="5" type="ORF">CEPIT_LOCUS36205</name>
    <name evidence="4" type="ORF">CEPIT_LOCUS7344</name>
</gene>
<evidence type="ECO:0000313" key="6">
    <source>
        <dbReference type="Proteomes" id="UP001152523"/>
    </source>
</evidence>
<dbReference type="SUPFAM" id="SSF53756">
    <property type="entry name" value="UDP-Glycosyltransferase/glycogen phosphorylase"/>
    <property type="match status" value="1"/>
</dbReference>
<reference evidence="5" key="1">
    <citation type="submission" date="2022-07" db="EMBL/GenBank/DDBJ databases">
        <authorList>
            <person name="Macas J."/>
            <person name="Novak P."/>
            <person name="Neumann P."/>
        </authorList>
    </citation>
    <scope>NUCLEOTIDE SEQUENCE</scope>
</reference>
<dbReference type="FunFam" id="3.40.50.2000:FF:000060">
    <property type="entry name" value="Glycosyltransferase"/>
    <property type="match status" value="1"/>
</dbReference>
<dbReference type="Pfam" id="PF00201">
    <property type="entry name" value="UDPGT"/>
    <property type="match status" value="1"/>
</dbReference>
<proteinExistence type="inferred from homology"/>
<accession>A0AAV0FPZ5</accession>
<comment type="caution">
    <text evidence="5">The sequence shown here is derived from an EMBL/GenBank/DDBJ whole genome shotgun (WGS) entry which is preliminary data.</text>
</comment>
<sequence length="462" mass="51846">MEMESGVERRKRCVVLVAYPFQGHITPMLQLGQVLHSKGFSIVVAHTQFNAPNPKNHSGFAFHGLADGIQASEMAVSGTRLKNVHAMNENCKVPLQDFLEEKRDLISCVIYDNAMFFVDHVVTLLNVPSIVFRPFNAVFLAAFLHILEHEGTISLLPESRLQDSIPELHPVRYQDIPFHNISEEVRNFISKASKTRSSMAVIWNTVEDLEETWLSRFQQHYKVPIFSIGPLHKTALTGRTSLIEEDGSCLAWLDKQVPQSVLFVSASGSLGAISERDFTEIAWGLANSNQPFLWAVRPGSAIGKKEEIREELERIVGNRGRIVKWAPQKDVLAHDSVGGFWSHCGWNSTLEGLGEGIPMICRPLNADQFVNAKLLVHEWKVGLALEEVERSVIAEIVRKLMIGDERKELKKNAMEMKQKLVDCLQKGGSSYKALDELTHFISSLPQPTSRNCDKGTNRSEQS</sequence>
<comment type="similarity">
    <text evidence="1">Belongs to the UDP-glycosyltransferase family.</text>
</comment>
<keyword evidence="6" id="KW-1185">Reference proteome</keyword>
<dbReference type="EMBL" id="CAMAPF010000035">
    <property type="protein sequence ID" value="CAH9080554.1"/>
    <property type="molecule type" value="Genomic_DNA"/>
</dbReference>
<dbReference type="GO" id="GO:0016138">
    <property type="term" value="P:glycoside biosynthetic process"/>
    <property type="evidence" value="ECO:0007669"/>
    <property type="project" value="UniProtKB-ARBA"/>
</dbReference>
<dbReference type="FunFam" id="3.40.50.2000:FF:000120">
    <property type="entry name" value="UDP-glycosyltransferase 76C1"/>
    <property type="match status" value="1"/>
</dbReference>
<dbReference type="PANTHER" id="PTHR48045:SF30">
    <property type="entry name" value="UDP-GLYCOSYLTRANSFERASE 76H1-LIKE"/>
    <property type="match status" value="1"/>
</dbReference>
<name>A0AAV0FPZ5_9ASTE</name>
<keyword evidence="2" id="KW-0328">Glycosyltransferase</keyword>
<evidence type="ECO:0000256" key="1">
    <source>
        <dbReference type="ARBA" id="ARBA00009995"/>
    </source>
</evidence>
<evidence type="ECO:0000256" key="2">
    <source>
        <dbReference type="ARBA" id="ARBA00022676"/>
    </source>
</evidence>
<dbReference type="AlphaFoldDB" id="A0AAV0FPZ5"/>
<dbReference type="PANTHER" id="PTHR48045">
    <property type="entry name" value="UDP-GLYCOSYLTRANSFERASE 72B1"/>
    <property type="match status" value="1"/>
</dbReference>
<keyword evidence="3" id="KW-0808">Transferase</keyword>
<dbReference type="InterPro" id="IPR002213">
    <property type="entry name" value="UDP_glucos_trans"/>
</dbReference>
<evidence type="ECO:0000256" key="3">
    <source>
        <dbReference type="ARBA" id="ARBA00022679"/>
    </source>
</evidence>
<dbReference type="CDD" id="cd03784">
    <property type="entry name" value="GT1_Gtf-like"/>
    <property type="match status" value="1"/>
</dbReference>
<evidence type="ECO:0000313" key="5">
    <source>
        <dbReference type="EMBL" id="CAH9137673.1"/>
    </source>
</evidence>
<evidence type="ECO:0000313" key="4">
    <source>
        <dbReference type="EMBL" id="CAH9080554.1"/>
    </source>
</evidence>
<dbReference type="GO" id="GO:0008194">
    <property type="term" value="F:UDP-glycosyltransferase activity"/>
    <property type="evidence" value="ECO:0007669"/>
    <property type="project" value="InterPro"/>
</dbReference>
<organism evidence="5 6">
    <name type="scientific">Cuscuta epithymum</name>
    <dbReference type="NCBI Taxonomy" id="186058"/>
    <lineage>
        <taxon>Eukaryota</taxon>
        <taxon>Viridiplantae</taxon>
        <taxon>Streptophyta</taxon>
        <taxon>Embryophyta</taxon>
        <taxon>Tracheophyta</taxon>
        <taxon>Spermatophyta</taxon>
        <taxon>Magnoliopsida</taxon>
        <taxon>eudicotyledons</taxon>
        <taxon>Gunneridae</taxon>
        <taxon>Pentapetalae</taxon>
        <taxon>asterids</taxon>
        <taxon>lamiids</taxon>
        <taxon>Solanales</taxon>
        <taxon>Convolvulaceae</taxon>
        <taxon>Cuscuteae</taxon>
        <taxon>Cuscuta</taxon>
        <taxon>Cuscuta subgen. Cuscuta</taxon>
    </lineage>
</organism>
<dbReference type="EMBL" id="CAMAPF010001001">
    <property type="protein sequence ID" value="CAH9137673.1"/>
    <property type="molecule type" value="Genomic_DNA"/>
</dbReference>
<dbReference type="Proteomes" id="UP001152523">
    <property type="component" value="Unassembled WGS sequence"/>
</dbReference>
<dbReference type="Gene3D" id="3.40.50.2000">
    <property type="entry name" value="Glycogen Phosphorylase B"/>
    <property type="match status" value="2"/>
</dbReference>